<accession>A0A194QR12</accession>
<reference evidence="2 3" key="1">
    <citation type="journal article" date="2015" name="Nat. Commun.">
        <title>Outbred genome sequencing and CRISPR/Cas9 gene editing in butterflies.</title>
        <authorList>
            <person name="Li X."/>
            <person name="Fan D."/>
            <person name="Zhang W."/>
            <person name="Liu G."/>
            <person name="Zhang L."/>
            <person name="Zhao L."/>
            <person name="Fang X."/>
            <person name="Chen L."/>
            <person name="Dong Y."/>
            <person name="Chen Y."/>
            <person name="Ding Y."/>
            <person name="Zhao R."/>
            <person name="Feng M."/>
            <person name="Zhu Y."/>
            <person name="Feng Y."/>
            <person name="Jiang X."/>
            <person name="Zhu D."/>
            <person name="Xiang H."/>
            <person name="Feng X."/>
            <person name="Li S."/>
            <person name="Wang J."/>
            <person name="Zhang G."/>
            <person name="Kronforst M.R."/>
            <person name="Wang W."/>
        </authorList>
    </citation>
    <scope>NUCLEOTIDE SEQUENCE [LARGE SCALE GENOMIC DNA]</scope>
    <source>
        <strain evidence="2">Ya'a_city_454_Pm</strain>
        <tissue evidence="2">Whole body</tissue>
    </source>
</reference>
<name>A0A194QR12_PAPMA</name>
<dbReference type="AlphaFoldDB" id="A0A194QR12"/>
<gene>
    <name evidence="2" type="ORF">RR48_08423</name>
</gene>
<proteinExistence type="predicted"/>
<evidence type="ECO:0000313" key="3">
    <source>
        <dbReference type="Proteomes" id="UP000053240"/>
    </source>
</evidence>
<protein>
    <submittedName>
        <fullName evidence="2">Uncharacterized protein</fullName>
    </submittedName>
</protein>
<dbReference type="InParanoid" id="A0A194QR12"/>
<dbReference type="Proteomes" id="UP000053240">
    <property type="component" value="Unassembled WGS sequence"/>
</dbReference>
<evidence type="ECO:0000256" key="1">
    <source>
        <dbReference type="SAM" id="MobiDB-lite"/>
    </source>
</evidence>
<keyword evidence="3" id="KW-1185">Reference proteome</keyword>
<feature type="compositionally biased region" description="Pro residues" evidence="1">
    <location>
        <begin position="60"/>
        <end position="77"/>
    </location>
</feature>
<dbReference type="EMBL" id="KQ461185">
    <property type="protein sequence ID" value="KPJ07410.1"/>
    <property type="molecule type" value="Genomic_DNA"/>
</dbReference>
<evidence type="ECO:0000313" key="2">
    <source>
        <dbReference type="EMBL" id="KPJ07410.1"/>
    </source>
</evidence>
<sequence length="77" mass="8425">MMMSICFVELFRKQRARCGVVLQFKVAVERVFPWWAGREAYERAAAGGARGKLLLHMAAPEPPAPPAPTAPPAPPHS</sequence>
<feature type="region of interest" description="Disordered" evidence="1">
    <location>
        <begin position="57"/>
        <end position="77"/>
    </location>
</feature>
<organism evidence="2 3">
    <name type="scientific">Papilio machaon</name>
    <name type="common">Old World swallowtail butterfly</name>
    <dbReference type="NCBI Taxonomy" id="76193"/>
    <lineage>
        <taxon>Eukaryota</taxon>
        <taxon>Metazoa</taxon>
        <taxon>Ecdysozoa</taxon>
        <taxon>Arthropoda</taxon>
        <taxon>Hexapoda</taxon>
        <taxon>Insecta</taxon>
        <taxon>Pterygota</taxon>
        <taxon>Neoptera</taxon>
        <taxon>Endopterygota</taxon>
        <taxon>Lepidoptera</taxon>
        <taxon>Glossata</taxon>
        <taxon>Ditrysia</taxon>
        <taxon>Papilionoidea</taxon>
        <taxon>Papilionidae</taxon>
        <taxon>Papilioninae</taxon>
        <taxon>Papilio</taxon>
    </lineage>
</organism>